<dbReference type="PANTHER" id="PTHR38776:SF1">
    <property type="entry name" value="MLTA-INTERACTING PROTEIN-RELATED"/>
    <property type="match status" value="1"/>
</dbReference>
<organism evidence="7 8">
    <name type="scientific">Peteryoungia desertarenae</name>
    <dbReference type="NCBI Taxonomy" id="1813451"/>
    <lineage>
        <taxon>Bacteria</taxon>
        <taxon>Pseudomonadati</taxon>
        <taxon>Pseudomonadota</taxon>
        <taxon>Alphaproteobacteria</taxon>
        <taxon>Hyphomicrobiales</taxon>
        <taxon>Rhizobiaceae</taxon>
        <taxon>Peteryoungia</taxon>
    </lineage>
</organism>
<evidence type="ECO:0000256" key="3">
    <source>
        <dbReference type="ARBA" id="ARBA00022729"/>
    </source>
</evidence>
<evidence type="ECO:0000256" key="1">
    <source>
        <dbReference type="ARBA" id="ARBA00004442"/>
    </source>
</evidence>
<evidence type="ECO:0000256" key="4">
    <source>
        <dbReference type="ARBA" id="ARBA00023136"/>
    </source>
</evidence>
<accession>A0ABX6QM12</accession>
<evidence type="ECO:0000313" key="8">
    <source>
        <dbReference type="Proteomes" id="UP000308530"/>
    </source>
</evidence>
<keyword evidence="8" id="KW-1185">Reference proteome</keyword>
<keyword evidence="5" id="KW-0998">Cell outer membrane</keyword>
<dbReference type="RefSeq" id="WP_138285281.1">
    <property type="nucleotide sequence ID" value="NZ_CP058350.1"/>
</dbReference>
<keyword evidence="3 6" id="KW-0732">Signal</keyword>
<evidence type="ECO:0000256" key="5">
    <source>
        <dbReference type="ARBA" id="ARBA00023237"/>
    </source>
</evidence>
<dbReference type="InterPro" id="IPR010583">
    <property type="entry name" value="MipA"/>
</dbReference>
<dbReference type="Pfam" id="PF06629">
    <property type="entry name" value="MipA"/>
    <property type="match status" value="1"/>
</dbReference>
<comment type="subcellular location">
    <subcellularLocation>
        <location evidence="1">Cell outer membrane</location>
    </subcellularLocation>
</comment>
<feature type="chain" id="PRO_5047348654" evidence="6">
    <location>
        <begin position="19"/>
        <end position="263"/>
    </location>
</feature>
<comment type="similarity">
    <text evidence="2">Belongs to the MipA/OmpV family.</text>
</comment>
<dbReference type="Proteomes" id="UP000308530">
    <property type="component" value="Chromosome"/>
</dbReference>
<evidence type="ECO:0000256" key="6">
    <source>
        <dbReference type="SAM" id="SignalP"/>
    </source>
</evidence>
<sequence length="263" mass="28112">MRNAKRFAMLAISTFAMAAPVHAEPFWSGDWYLTLGGSGISAPVYEGAKDRKLFFSPIISLGRGKDARFSSRNDNPSIALFDNGAIRAGIAGKLVRPRDAGDSADLRGLSEVRWGAEVGGFVDVYMTDYLRARGELRQGIRAHDGMVADLSLDAFTDIAPNLRVSAGPRATYATSGYTEAYYGVDAAESAASGLAQYNPDGGFTSYGLGADITWAATEAISVSAFTEYKRLAGPAADSSLVRQRGTENQLMFGVSARYKFGLN</sequence>
<proteinExistence type="inferred from homology"/>
<feature type="signal peptide" evidence="6">
    <location>
        <begin position="1"/>
        <end position="18"/>
    </location>
</feature>
<keyword evidence="4" id="KW-0472">Membrane</keyword>
<dbReference type="EMBL" id="CP058350">
    <property type="protein sequence ID" value="QLF69589.1"/>
    <property type="molecule type" value="Genomic_DNA"/>
</dbReference>
<reference evidence="7 8" key="1">
    <citation type="submission" date="2020-06" db="EMBL/GenBank/DDBJ databases">
        <title>Genome sequence of Rhizobium sp strain ADMK78.</title>
        <authorList>
            <person name="Rahi P."/>
        </authorList>
    </citation>
    <scope>NUCLEOTIDE SEQUENCE [LARGE SCALE GENOMIC DNA]</scope>
    <source>
        <strain evidence="7 8">ADMK78</strain>
    </source>
</reference>
<protein>
    <submittedName>
        <fullName evidence="7">MipA/OmpV family protein</fullName>
    </submittedName>
</protein>
<gene>
    <name evidence="7" type="ORF">FE840_008550</name>
</gene>
<evidence type="ECO:0000313" key="7">
    <source>
        <dbReference type="EMBL" id="QLF69589.1"/>
    </source>
</evidence>
<name>A0ABX6QM12_9HYPH</name>
<dbReference type="PANTHER" id="PTHR38776">
    <property type="entry name" value="MLTA-INTERACTING PROTEIN-RELATED"/>
    <property type="match status" value="1"/>
</dbReference>
<evidence type="ECO:0000256" key="2">
    <source>
        <dbReference type="ARBA" id="ARBA00005722"/>
    </source>
</evidence>